<dbReference type="EMBL" id="CP058214">
    <property type="protein sequence ID" value="QPC44306.1"/>
    <property type="molecule type" value="Genomic_DNA"/>
</dbReference>
<dbReference type="InterPro" id="IPR053144">
    <property type="entry name" value="Acetyltransferase_Butenolide"/>
</dbReference>
<dbReference type="Pfam" id="PF13673">
    <property type="entry name" value="Acetyltransf_10"/>
    <property type="match status" value="1"/>
</dbReference>
<accession>A0A7S8C6I6</accession>
<dbReference type="Proteomes" id="UP000593594">
    <property type="component" value="Chromosome"/>
</dbReference>
<sequence>MTNSRTVHYGRQDSVDTEDFRRVLVESGLGGIRPVDDEARLAAMISAADIIVTARLERPDGPLVGIARGLTDFTWSCYLSELAVSACAQGLGIGRGLMDETRRELGPAVSLILASVPDAVSFYERIGMATLPDCFWFRREY</sequence>
<dbReference type="GO" id="GO:0016747">
    <property type="term" value="F:acyltransferase activity, transferring groups other than amino-acyl groups"/>
    <property type="evidence" value="ECO:0007669"/>
    <property type="project" value="InterPro"/>
</dbReference>
<keyword evidence="2" id="KW-0808">Transferase</keyword>
<dbReference type="AlphaFoldDB" id="A0A7S8C6I6"/>
<evidence type="ECO:0000313" key="2">
    <source>
        <dbReference type="EMBL" id="QPC44306.1"/>
    </source>
</evidence>
<evidence type="ECO:0000259" key="1">
    <source>
        <dbReference type="PROSITE" id="PS51186"/>
    </source>
</evidence>
<dbReference type="KEGG" id="kmn:HW532_17345"/>
<keyword evidence="3" id="KW-1185">Reference proteome</keyword>
<evidence type="ECO:0000313" key="3">
    <source>
        <dbReference type="Proteomes" id="UP000593594"/>
    </source>
</evidence>
<dbReference type="SUPFAM" id="SSF55729">
    <property type="entry name" value="Acyl-CoA N-acyltransferases (Nat)"/>
    <property type="match status" value="1"/>
</dbReference>
<proteinExistence type="predicted"/>
<dbReference type="InterPro" id="IPR016181">
    <property type="entry name" value="Acyl_CoA_acyltransferase"/>
</dbReference>
<dbReference type="Gene3D" id="3.40.630.30">
    <property type="match status" value="1"/>
</dbReference>
<dbReference type="PANTHER" id="PTHR43233:SF1">
    <property type="entry name" value="FAMILY N-ACETYLTRANSFERASE, PUTATIVE (AFU_ORTHOLOGUE AFUA_6G03350)-RELATED"/>
    <property type="match status" value="1"/>
</dbReference>
<name>A0A7S8C6I6_9HYPH</name>
<protein>
    <submittedName>
        <fullName evidence="2">GNAT family N-acetyltransferase</fullName>
    </submittedName>
</protein>
<gene>
    <name evidence="2" type="ORF">HW532_17345</name>
</gene>
<reference evidence="2 3" key="1">
    <citation type="submission" date="2020-06" db="EMBL/GenBank/DDBJ databases">
        <title>Genome sequence of 2 isolates from Red Sea Mangroves.</title>
        <authorList>
            <person name="Sefrji F."/>
            <person name="Michoud G."/>
            <person name="Merlino G."/>
            <person name="Daffonchio D."/>
        </authorList>
    </citation>
    <scope>NUCLEOTIDE SEQUENCE [LARGE SCALE GENOMIC DNA]</scope>
    <source>
        <strain evidence="2 3">R1DC25</strain>
    </source>
</reference>
<dbReference type="PROSITE" id="PS51186">
    <property type="entry name" value="GNAT"/>
    <property type="match status" value="1"/>
</dbReference>
<organism evidence="2 3">
    <name type="scientific">Kaustia mangrovi</name>
    <dbReference type="NCBI Taxonomy" id="2593653"/>
    <lineage>
        <taxon>Bacteria</taxon>
        <taxon>Pseudomonadati</taxon>
        <taxon>Pseudomonadota</taxon>
        <taxon>Alphaproteobacteria</taxon>
        <taxon>Hyphomicrobiales</taxon>
        <taxon>Parvibaculaceae</taxon>
        <taxon>Kaustia</taxon>
    </lineage>
</organism>
<dbReference type="RefSeq" id="WP_213161673.1">
    <property type="nucleotide sequence ID" value="NZ_CP058214.1"/>
</dbReference>
<dbReference type="PANTHER" id="PTHR43233">
    <property type="entry name" value="FAMILY N-ACETYLTRANSFERASE, PUTATIVE (AFU_ORTHOLOGUE AFUA_6G03350)-RELATED"/>
    <property type="match status" value="1"/>
</dbReference>
<feature type="domain" description="N-acetyltransferase" evidence="1">
    <location>
        <begin position="7"/>
        <end position="141"/>
    </location>
</feature>
<dbReference type="InterPro" id="IPR000182">
    <property type="entry name" value="GNAT_dom"/>
</dbReference>